<comment type="caution">
    <text evidence="1">The sequence shown here is derived from an EMBL/GenBank/DDBJ whole genome shotgun (WGS) entry which is preliminary data.</text>
</comment>
<dbReference type="Proteomes" id="UP000297890">
    <property type="component" value="Unassembled WGS sequence"/>
</dbReference>
<dbReference type="OrthoDB" id="5196645at2"/>
<protein>
    <submittedName>
        <fullName evidence="1">Uncharacterized protein</fullName>
    </submittedName>
</protein>
<gene>
    <name evidence="1" type="ORF">E4680_04620</name>
</gene>
<accession>A0A4Z0FA94</accession>
<organism evidence="1 2">
    <name type="scientific">Candidatus Macondimonas diazotrophica</name>
    <dbReference type="NCBI Taxonomy" id="2305248"/>
    <lineage>
        <taxon>Bacteria</taxon>
        <taxon>Pseudomonadati</taxon>
        <taxon>Pseudomonadota</taxon>
        <taxon>Gammaproteobacteria</taxon>
        <taxon>Chromatiales</taxon>
        <taxon>Ectothiorhodospiraceae</taxon>
        <taxon>Candidatus Macondimonas</taxon>
    </lineage>
</organism>
<evidence type="ECO:0000313" key="2">
    <source>
        <dbReference type="Proteomes" id="UP000297890"/>
    </source>
</evidence>
<dbReference type="EMBL" id="SRIO01000004">
    <property type="protein sequence ID" value="TFZ83338.1"/>
    <property type="molecule type" value="Genomic_DNA"/>
</dbReference>
<name>A0A4Z0FA94_9GAMM</name>
<reference evidence="1 2" key="1">
    <citation type="journal article" date="2019" name="ISME J.">
        <title>Candidatus Macondimonas diazotrophica, a novel gammaproteobacterial genus dominating crude-oil-contaminated coastal sediments.</title>
        <authorList>
            <person name="Karthikeyan S."/>
            <person name="Konstantinidis K."/>
        </authorList>
    </citation>
    <scope>NUCLEOTIDE SEQUENCE [LARGE SCALE GENOMIC DNA]</scope>
    <source>
        <strain evidence="1 2">KTK01</strain>
    </source>
</reference>
<keyword evidence="2" id="KW-1185">Reference proteome</keyword>
<evidence type="ECO:0000313" key="1">
    <source>
        <dbReference type="EMBL" id="TFZ83338.1"/>
    </source>
</evidence>
<sequence length="105" mass="11580">MGSRLGWDVFARFDIPPGWPEDLRLRYQGDPNATTFWKDFPGASSRIGVDARGLRVGKLDISLTVILWFPDTVGPGGPRRFAEEMCNPPAWTARACSAARLAGMN</sequence>
<dbReference type="AlphaFoldDB" id="A0A4Z0FA94"/>
<dbReference type="RefSeq" id="WP_135281218.1">
    <property type="nucleotide sequence ID" value="NZ_SRIO01000004.1"/>
</dbReference>
<proteinExistence type="predicted"/>